<dbReference type="Proteomes" id="UP000321181">
    <property type="component" value="Unassembled WGS sequence"/>
</dbReference>
<dbReference type="SMART" id="SM00418">
    <property type="entry name" value="HTH_ARSR"/>
    <property type="match status" value="1"/>
</dbReference>
<dbReference type="EMBL" id="BJYY01000001">
    <property type="protein sequence ID" value="GEO32689.1"/>
    <property type="molecule type" value="Genomic_DNA"/>
</dbReference>
<dbReference type="InterPro" id="IPR001845">
    <property type="entry name" value="HTH_ArsR_DNA-bd_dom"/>
</dbReference>
<name>A0A512D8A0_9CELL</name>
<gene>
    <name evidence="2" type="ORF">CAE01nite_04140</name>
</gene>
<organism evidence="2 3">
    <name type="scientific">Cellulomonas aerilata</name>
    <dbReference type="NCBI Taxonomy" id="515326"/>
    <lineage>
        <taxon>Bacteria</taxon>
        <taxon>Bacillati</taxon>
        <taxon>Actinomycetota</taxon>
        <taxon>Actinomycetes</taxon>
        <taxon>Micrococcales</taxon>
        <taxon>Cellulomonadaceae</taxon>
        <taxon>Cellulomonas</taxon>
    </lineage>
</organism>
<dbReference type="OrthoDB" id="9788770at2"/>
<dbReference type="Pfam" id="PF12840">
    <property type="entry name" value="HTH_20"/>
    <property type="match status" value="1"/>
</dbReference>
<dbReference type="GO" id="GO:0003700">
    <property type="term" value="F:DNA-binding transcription factor activity"/>
    <property type="evidence" value="ECO:0007669"/>
    <property type="project" value="InterPro"/>
</dbReference>
<dbReference type="InterPro" id="IPR036390">
    <property type="entry name" value="WH_DNA-bd_sf"/>
</dbReference>
<evidence type="ECO:0000313" key="3">
    <source>
        <dbReference type="Proteomes" id="UP000321181"/>
    </source>
</evidence>
<dbReference type="CDD" id="cd00090">
    <property type="entry name" value="HTH_ARSR"/>
    <property type="match status" value="1"/>
</dbReference>
<protein>
    <submittedName>
        <fullName evidence="2">Transcriptional regulator</fullName>
    </submittedName>
</protein>
<reference evidence="2 3" key="1">
    <citation type="submission" date="2019-07" db="EMBL/GenBank/DDBJ databases">
        <title>Whole genome shotgun sequence of Cellulomonas aerilata NBRC 106308.</title>
        <authorList>
            <person name="Hosoyama A."/>
            <person name="Uohara A."/>
            <person name="Ohji S."/>
            <person name="Ichikawa N."/>
        </authorList>
    </citation>
    <scope>NUCLEOTIDE SEQUENCE [LARGE SCALE GENOMIC DNA]</scope>
    <source>
        <strain evidence="2 3">NBRC 106308</strain>
    </source>
</reference>
<dbReference type="InterPro" id="IPR011991">
    <property type="entry name" value="ArsR-like_HTH"/>
</dbReference>
<dbReference type="AlphaFoldDB" id="A0A512D8A0"/>
<evidence type="ECO:0000259" key="1">
    <source>
        <dbReference type="SMART" id="SM00418"/>
    </source>
</evidence>
<accession>A0A512D8A0</accession>
<dbReference type="SUPFAM" id="SSF46785">
    <property type="entry name" value="Winged helix' DNA-binding domain"/>
    <property type="match status" value="1"/>
</dbReference>
<feature type="domain" description="HTH arsR-type" evidence="1">
    <location>
        <begin position="12"/>
        <end position="97"/>
    </location>
</feature>
<dbReference type="InterPro" id="IPR036388">
    <property type="entry name" value="WH-like_DNA-bd_sf"/>
</dbReference>
<sequence>MPDIAVIEDPGTAASALDPRRSRLLAALAEEPASAAGLAARLGLPRQQLGHHLRALQDQGLVVEVAHRAHGGLTERVLAASADAYVVSPAALGAAGADPDRVSDRLSAGYLLALAARAVREVGGLARGAAQAGRRLPTLAVDADVRFASPADRAAFADDLAQAVRTLAARYHDEAAPDGRTYRVVVLSHPAPTRRDRP</sequence>
<dbReference type="Gene3D" id="1.10.10.10">
    <property type="entry name" value="Winged helix-like DNA-binding domain superfamily/Winged helix DNA-binding domain"/>
    <property type="match status" value="1"/>
</dbReference>
<proteinExistence type="predicted"/>
<evidence type="ECO:0000313" key="2">
    <source>
        <dbReference type="EMBL" id="GEO32689.1"/>
    </source>
</evidence>
<dbReference type="RefSeq" id="WP_146899166.1">
    <property type="nucleotide sequence ID" value="NZ_BAAARM010000001.1"/>
</dbReference>
<comment type="caution">
    <text evidence="2">The sequence shown here is derived from an EMBL/GenBank/DDBJ whole genome shotgun (WGS) entry which is preliminary data.</text>
</comment>
<keyword evidence="3" id="KW-1185">Reference proteome</keyword>